<dbReference type="EMBL" id="JADOXO010000360">
    <property type="protein sequence ID" value="KAF9805858.1"/>
    <property type="molecule type" value="Genomic_DNA"/>
</dbReference>
<evidence type="ECO:0000313" key="3">
    <source>
        <dbReference type="Proteomes" id="UP000639403"/>
    </source>
</evidence>
<gene>
    <name evidence="2" type="ORF">IEO21_08905</name>
</gene>
<evidence type="ECO:0000313" key="2">
    <source>
        <dbReference type="EMBL" id="KAF9805858.1"/>
    </source>
</evidence>
<dbReference type="AlphaFoldDB" id="A0A8H7NVA4"/>
<protein>
    <submittedName>
        <fullName evidence="2">Uncharacterized protein</fullName>
    </submittedName>
</protein>
<reference evidence="2" key="2">
    <citation type="journal article" name="Front. Microbiol.">
        <title>Degradative Capacity of Two Strains of Rhodonia placenta: From Phenotype to Genotype.</title>
        <authorList>
            <person name="Kolle M."/>
            <person name="Horta M.A.C."/>
            <person name="Nowrousian M."/>
            <person name="Ohm R.A."/>
            <person name="Benz J.P."/>
            <person name="Pilgard A."/>
        </authorList>
    </citation>
    <scope>NUCLEOTIDE SEQUENCE</scope>
    <source>
        <strain evidence="2">FPRL280</strain>
    </source>
</reference>
<feature type="compositionally biased region" description="Basic and acidic residues" evidence="1">
    <location>
        <begin position="144"/>
        <end position="164"/>
    </location>
</feature>
<proteinExistence type="predicted"/>
<reference evidence="2" key="1">
    <citation type="submission" date="2020-11" db="EMBL/GenBank/DDBJ databases">
        <authorList>
            <person name="Koelle M."/>
            <person name="Horta M.A.C."/>
            <person name="Nowrousian M."/>
            <person name="Ohm R.A."/>
            <person name="Benz P."/>
            <person name="Pilgard A."/>
        </authorList>
    </citation>
    <scope>NUCLEOTIDE SEQUENCE</scope>
    <source>
        <strain evidence="2">FPRL280</strain>
    </source>
</reference>
<feature type="compositionally biased region" description="Polar residues" evidence="1">
    <location>
        <begin position="118"/>
        <end position="129"/>
    </location>
</feature>
<name>A0A8H7NVA4_9APHY</name>
<accession>A0A8H7NVA4</accession>
<feature type="region of interest" description="Disordered" evidence="1">
    <location>
        <begin position="205"/>
        <end position="224"/>
    </location>
</feature>
<dbReference type="Proteomes" id="UP000639403">
    <property type="component" value="Unassembled WGS sequence"/>
</dbReference>
<organism evidence="2 3">
    <name type="scientific">Rhodonia placenta</name>
    <dbReference type="NCBI Taxonomy" id="104341"/>
    <lineage>
        <taxon>Eukaryota</taxon>
        <taxon>Fungi</taxon>
        <taxon>Dikarya</taxon>
        <taxon>Basidiomycota</taxon>
        <taxon>Agaricomycotina</taxon>
        <taxon>Agaricomycetes</taxon>
        <taxon>Polyporales</taxon>
        <taxon>Adustoporiaceae</taxon>
        <taxon>Rhodonia</taxon>
    </lineage>
</organism>
<feature type="region of interest" description="Disordered" evidence="1">
    <location>
        <begin position="111"/>
        <end position="164"/>
    </location>
</feature>
<evidence type="ECO:0000256" key="1">
    <source>
        <dbReference type="SAM" id="MobiDB-lite"/>
    </source>
</evidence>
<comment type="caution">
    <text evidence="2">The sequence shown here is derived from an EMBL/GenBank/DDBJ whole genome shotgun (WGS) entry which is preliminary data.</text>
</comment>
<feature type="region of interest" description="Disordered" evidence="1">
    <location>
        <begin position="312"/>
        <end position="331"/>
    </location>
</feature>
<sequence>MTFPIHYGHGTDYTTSDIIAQRKAIIQDVGNTLSEVRMDYFAALLPPLRRVFDPPATGEKLKDKGQIVHDGWACLKGGLAEADENECGDKPLRVVDIVRAIADASPHVKDKQLLTLRQDPSQAPKANTRSAKHRPDGYLPRPGPRAEADEPLRTHPDAGEGRDRTVGVLSAGHGVRGMACAYHVHEGGLGGRAVREAAAVARDGDVSHGGARPAAVGQRSGQSVDDVLREDGARDGEPGAGRAMCVREAVLCKGRTGGGENRVSGSGGLVRWDKSYTRGSSSRMRRCHQGCVRGRSSRIEVTVGGLAPEERERHRAWSGDGAVRMSPCRLS</sequence>